<evidence type="ECO:0000256" key="4">
    <source>
        <dbReference type="ARBA" id="ARBA00022723"/>
    </source>
</evidence>
<dbReference type="GO" id="GO:0003824">
    <property type="term" value="F:catalytic activity"/>
    <property type="evidence" value="ECO:0007669"/>
    <property type="project" value="InterPro"/>
</dbReference>
<dbReference type="EMBL" id="JWTK01000002">
    <property type="protein sequence ID" value="OJH49638.1"/>
    <property type="molecule type" value="Genomic_DNA"/>
</dbReference>
<dbReference type="PANTHER" id="PTHR43524">
    <property type="entry name" value="RADICAL SAM SUPERFAMILY PROTEIN"/>
    <property type="match status" value="1"/>
</dbReference>
<keyword evidence="3" id="KW-0949">S-adenosyl-L-methionine</keyword>
<reference evidence="9 13" key="4">
    <citation type="submission" date="2018-10" db="EMBL/GenBank/DDBJ databases">
        <title>Cultivation of a novel Methanohalophilus strain from Kebrit Deep of the Red Sea and a genomic comparison of members of the genus Methanohalophilus.</title>
        <authorList>
            <person name="Guan Y."/>
            <person name="Ngugi D.K."/>
            <person name="Stingl U."/>
        </authorList>
    </citation>
    <scope>NUCLEOTIDE SEQUENCE [LARGE SCALE GENOMIC DNA]</scope>
    <source>
        <strain evidence="9 13">DSM 7471</strain>
    </source>
</reference>
<dbReference type="Pfam" id="PF04055">
    <property type="entry name" value="Radical_SAM"/>
    <property type="match status" value="1"/>
</dbReference>
<evidence type="ECO:0000256" key="6">
    <source>
        <dbReference type="ARBA" id="ARBA00023014"/>
    </source>
</evidence>
<dbReference type="EMBL" id="FXBN01000001">
    <property type="protein sequence ID" value="SMH34933.1"/>
    <property type="molecule type" value="Genomic_DNA"/>
</dbReference>
<dbReference type="EMBL" id="RJJH01000001">
    <property type="protein sequence ID" value="RNI13520.1"/>
    <property type="molecule type" value="Genomic_DNA"/>
</dbReference>
<keyword evidence="2" id="KW-0004">4Fe-4S</keyword>
<dbReference type="Proteomes" id="UP000278252">
    <property type="component" value="Unassembled WGS sequence"/>
</dbReference>
<keyword evidence="12" id="KW-1185">Reference proteome</keyword>
<dbReference type="RefSeq" id="WP_072358599.1">
    <property type="nucleotide sequence ID" value="NZ_FXBN01000001.1"/>
</dbReference>
<dbReference type="GO" id="GO:0046872">
    <property type="term" value="F:metal ion binding"/>
    <property type="evidence" value="ECO:0007669"/>
    <property type="project" value="UniProtKB-KW"/>
</dbReference>
<evidence type="ECO:0000313" key="10">
    <source>
        <dbReference type="EMBL" id="SMH34933.1"/>
    </source>
</evidence>
<dbReference type="InterPro" id="IPR013785">
    <property type="entry name" value="Aldolase_TIM"/>
</dbReference>
<evidence type="ECO:0000259" key="7">
    <source>
        <dbReference type="PROSITE" id="PS51918"/>
    </source>
</evidence>
<dbReference type="OrthoDB" id="5620at2157"/>
<dbReference type="PROSITE" id="PS51918">
    <property type="entry name" value="RADICAL_SAM"/>
    <property type="match status" value="1"/>
</dbReference>
<dbReference type="STRING" id="523843.SAMN06264941_0912"/>
<evidence type="ECO:0000313" key="9">
    <source>
        <dbReference type="EMBL" id="RNI13520.1"/>
    </source>
</evidence>
<dbReference type="InterPro" id="IPR058240">
    <property type="entry name" value="rSAM_sf"/>
</dbReference>
<dbReference type="AlphaFoldDB" id="A0A1L9C5F3"/>
<reference evidence="10" key="2">
    <citation type="submission" date="2017-04" db="EMBL/GenBank/DDBJ databases">
        <authorList>
            <person name="Afonso C.L."/>
            <person name="Miller P.J."/>
            <person name="Scott M.A."/>
            <person name="Spackman E."/>
            <person name="Goraichik I."/>
            <person name="Dimitrov K.M."/>
            <person name="Suarez D.L."/>
            <person name="Swayne D.E."/>
        </authorList>
    </citation>
    <scope>NUCLEOTIDE SEQUENCE [LARGE SCALE GENOMIC DNA]</scope>
    <source>
        <strain evidence="10">FDF-1</strain>
    </source>
</reference>
<evidence type="ECO:0000256" key="3">
    <source>
        <dbReference type="ARBA" id="ARBA00022691"/>
    </source>
</evidence>
<reference evidence="12" key="3">
    <citation type="submission" date="2017-04" db="EMBL/GenBank/DDBJ databases">
        <authorList>
            <person name="Varghese N."/>
            <person name="Submissions S."/>
        </authorList>
    </citation>
    <scope>NUCLEOTIDE SEQUENCE [LARGE SCALE GENOMIC DNA]</scope>
    <source>
        <strain evidence="12">FDF-1</strain>
    </source>
</reference>
<keyword evidence="6" id="KW-0411">Iron-sulfur</keyword>
<evidence type="ECO:0000256" key="2">
    <source>
        <dbReference type="ARBA" id="ARBA00022485"/>
    </source>
</evidence>
<proteinExistence type="predicted"/>
<dbReference type="CDD" id="cd01335">
    <property type="entry name" value="Radical_SAM"/>
    <property type="match status" value="1"/>
</dbReference>
<dbReference type="Proteomes" id="UP000185713">
    <property type="component" value="Unassembled WGS sequence"/>
</dbReference>
<dbReference type="SUPFAM" id="SSF102114">
    <property type="entry name" value="Radical SAM enzymes"/>
    <property type="match status" value="1"/>
</dbReference>
<dbReference type="GO" id="GO:0051539">
    <property type="term" value="F:4 iron, 4 sulfur cluster binding"/>
    <property type="evidence" value="ECO:0007669"/>
    <property type="project" value="UniProtKB-KW"/>
</dbReference>
<dbReference type="PROSITE" id="PS01305">
    <property type="entry name" value="MOAA_NIFB_PQQE"/>
    <property type="match status" value="1"/>
</dbReference>
<name>A0A1L9C5F3_9EURY</name>
<evidence type="ECO:0000256" key="5">
    <source>
        <dbReference type="ARBA" id="ARBA00023004"/>
    </source>
</evidence>
<gene>
    <name evidence="9" type="ORF">EFE41_02780</name>
    <name evidence="8" type="ORF">MPF_0426</name>
    <name evidence="10" type="ORF">SAMN06264941_0912</name>
</gene>
<dbReference type="InterPro" id="IPR000385">
    <property type="entry name" value="MoaA_NifB_PqqE_Fe-S-bd_CS"/>
</dbReference>
<dbReference type="PANTHER" id="PTHR43524:SF1">
    <property type="entry name" value="RADICAL SAM SUPERFAMILY PROTEIN"/>
    <property type="match status" value="1"/>
</dbReference>
<sequence>MSRFSIVSALRPIWQMKIRRRPYVLSHGVTSRCNMQCPFCEYWQEEKMEMTFEEIAQMLDGAADFGIGVYNAWTTEPLLREDLPAILEHAHSKGIMTSLVTNGLLLEKRLPDLSNLDLLSISVDGLESYREIRGIDISRILPGIRKSVEIMEHPVLLNCVISSKNVDELTDLVYFASEIGARISFEPLYEFENIKDDVWENMEVKDREIYRRALDSLIEMKSQGYPIINSLTYLKMVRNRKPSFKCHAPDIILNVGCDGMVETCRVHRQPLADVRQGVENAWRASKATMAKTVNECDKCLFFGYAENSLLYDYNLEALRHYEWM</sequence>
<accession>A0A1L9C5F3</accession>
<dbReference type="InterPro" id="IPR007197">
    <property type="entry name" value="rSAM"/>
</dbReference>
<keyword evidence="4" id="KW-0479">Metal-binding</keyword>
<comment type="cofactor">
    <cofactor evidence="1">
        <name>[4Fe-4S] cluster</name>
        <dbReference type="ChEBI" id="CHEBI:49883"/>
    </cofactor>
</comment>
<evidence type="ECO:0000313" key="11">
    <source>
        <dbReference type="Proteomes" id="UP000185713"/>
    </source>
</evidence>
<reference evidence="8 11" key="1">
    <citation type="submission" date="2014-12" db="EMBL/GenBank/DDBJ databases">
        <title>The genome sequence of Methanohalophilus portucalensis strain FDF1.</title>
        <authorList>
            <person name="Lai M.-C."/>
            <person name="Lai S.-J."/>
        </authorList>
    </citation>
    <scope>NUCLEOTIDE SEQUENCE [LARGE SCALE GENOMIC DNA]</scope>
    <source>
        <strain evidence="8 11">FDF-1</strain>
    </source>
</reference>
<evidence type="ECO:0000313" key="13">
    <source>
        <dbReference type="Proteomes" id="UP000278252"/>
    </source>
</evidence>
<dbReference type="Gene3D" id="3.20.20.70">
    <property type="entry name" value="Aldolase class I"/>
    <property type="match status" value="1"/>
</dbReference>
<keyword evidence="5" id="KW-0408">Iron</keyword>
<feature type="domain" description="Radical SAM core" evidence="7">
    <location>
        <begin position="16"/>
        <end position="226"/>
    </location>
</feature>
<evidence type="ECO:0000313" key="12">
    <source>
        <dbReference type="Proteomes" id="UP000193969"/>
    </source>
</evidence>
<dbReference type="Proteomes" id="UP000193969">
    <property type="component" value="Unassembled WGS sequence"/>
</dbReference>
<evidence type="ECO:0000256" key="1">
    <source>
        <dbReference type="ARBA" id="ARBA00001966"/>
    </source>
</evidence>
<protein>
    <submittedName>
        <fullName evidence="8">Radical SAM protein</fullName>
    </submittedName>
    <submittedName>
        <fullName evidence="10">Radical SAM superfamily enzyme, MoaA/NifB/PqqE/SkfB family</fullName>
    </submittedName>
</protein>
<dbReference type="SFLD" id="SFLDS00029">
    <property type="entry name" value="Radical_SAM"/>
    <property type="match status" value="1"/>
</dbReference>
<organism evidence="8 11">
    <name type="scientific">Methanohalophilus portucalensis FDF-1</name>
    <dbReference type="NCBI Taxonomy" id="523843"/>
    <lineage>
        <taxon>Archaea</taxon>
        <taxon>Methanobacteriati</taxon>
        <taxon>Methanobacteriota</taxon>
        <taxon>Stenosarchaea group</taxon>
        <taxon>Methanomicrobia</taxon>
        <taxon>Methanosarcinales</taxon>
        <taxon>Methanosarcinaceae</taxon>
        <taxon>Methanohalophilus</taxon>
    </lineage>
</organism>
<dbReference type="SFLD" id="SFLDG01067">
    <property type="entry name" value="SPASM/twitch_domain_containing"/>
    <property type="match status" value="1"/>
</dbReference>
<evidence type="ECO:0000313" key="8">
    <source>
        <dbReference type="EMBL" id="OJH49638.1"/>
    </source>
</evidence>